<organism evidence="6 7">
    <name type="scientific">Vibrio breoganii</name>
    <dbReference type="NCBI Taxonomy" id="553239"/>
    <lineage>
        <taxon>Bacteria</taxon>
        <taxon>Pseudomonadati</taxon>
        <taxon>Pseudomonadota</taxon>
        <taxon>Gammaproteobacteria</taxon>
        <taxon>Vibrionales</taxon>
        <taxon>Vibrionaceae</taxon>
        <taxon>Vibrio</taxon>
    </lineage>
</organism>
<sequence>MNFSLEQLLAFVNVYEQLSFSKAAVKLNKHRTTIGQVITNLEDQLAVTLFNRIGRSVEPTEDGHLLYHYAKQAIEQAKTFDKVALSLSYGELESINIAYSNILPQKLLADIRVQLAKDFPSMRVNFSAKTKSEVKTGLTNGDIHFALVNIHESTAIHSLDATFLGNLEFLPFVKKDSEVTKLSSDKVYGELRNQRQFVLTALVDDGMKDKILLSADHEEIDQLSLIVKLVQEELGWALLPKSLMSSDYVNANMQHVKMDQMKHGFKFGFALWCPHSKQIATVKKSVLMAIDAFINEHIIKQI</sequence>
<keyword evidence="2" id="KW-0805">Transcription regulation</keyword>
<dbReference type="SUPFAM" id="SSF53850">
    <property type="entry name" value="Periplasmic binding protein-like II"/>
    <property type="match status" value="1"/>
</dbReference>
<evidence type="ECO:0000256" key="4">
    <source>
        <dbReference type="ARBA" id="ARBA00023163"/>
    </source>
</evidence>
<dbReference type="GO" id="GO:0003700">
    <property type="term" value="F:DNA-binding transcription factor activity"/>
    <property type="evidence" value="ECO:0007669"/>
    <property type="project" value="InterPro"/>
</dbReference>
<gene>
    <name evidence="6" type="ORF">A6E01_18595</name>
</gene>
<dbReference type="Pfam" id="PF03466">
    <property type="entry name" value="LysR_substrate"/>
    <property type="match status" value="1"/>
</dbReference>
<dbReference type="PANTHER" id="PTHR30126">
    <property type="entry name" value="HTH-TYPE TRANSCRIPTIONAL REGULATOR"/>
    <property type="match status" value="1"/>
</dbReference>
<dbReference type="Pfam" id="PF00126">
    <property type="entry name" value="HTH_1"/>
    <property type="match status" value="1"/>
</dbReference>
<dbReference type="GO" id="GO:0000976">
    <property type="term" value="F:transcription cis-regulatory region binding"/>
    <property type="evidence" value="ECO:0007669"/>
    <property type="project" value="TreeGrafter"/>
</dbReference>
<evidence type="ECO:0000313" key="6">
    <source>
        <dbReference type="EMBL" id="ANO35182.1"/>
    </source>
</evidence>
<keyword evidence="4" id="KW-0804">Transcription</keyword>
<reference evidence="6 7" key="1">
    <citation type="submission" date="2016-06" db="EMBL/GenBank/DDBJ databases">
        <title>Adaptive Radiation by Waves of Gene Transfer Leads to Fine-Scale Resource Partitioning in Marine Microbes.</title>
        <authorList>
            <person name="Hehemann J.-H."/>
            <person name="Arevalo P."/>
            <person name="Datta M.S."/>
            <person name="Yu X."/>
            <person name="Corzett C."/>
            <person name="Henschel A."/>
            <person name="Preheim S.P."/>
            <person name="Timberlake S."/>
            <person name="Alm E.J."/>
            <person name="Polz M.F."/>
        </authorList>
    </citation>
    <scope>NUCLEOTIDE SEQUENCE [LARGE SCALE GENOMIC DNA]</scope>
    <source>
        <strain evidence="6 7">FF50</strain>
    </source>
</reference>
<name>A0AAN1CU50_9VIBR</name>
<evidence type="ECO:0000256" key="3">
    <source>
        <dbReference type="ARBA" id="ARBA00023125"/>
    </source>
</evidence>
<dbReference type="PANTHER" id="PTHR30126:SF91">
    <property type="entry name" value="LYSR FAMILY TRANSCRIPTIONAL REGULATOR"/>
    <property type="match status" value="1"/>
</dbReference>
<keyword evidence="3" id="KW-0238">DNA-binding</keyword>
<dbReference type="EMBL" id="CP016178">
    <property type="protein sequence ID" value="ANO35182.1"/>
    <property type="molecule type" value="Genomic_DNA"/>
</dbReference>
<dbReference type="SUPFAM" id="SSF46785">
    <property type="entry name" value="Winged helix' DNA-binding domain"/>
    <property type="match status" value="1"/>
</dbReference>
<protein>
    <submittedName>
        <fullName evidence="6">LysR family transcriptional regulator</fullName>
    </submittedName>
</protein>
<dbReference type="InterPro" id="IPR005119">
    <property type="entry name" value="LysR_subst-bd"/>
</dbReference>
<dbReference type="Proteomes" id="UP000092018">
    <property type="component" value="Chromosome 2"/>
</dbReference>
<comment type="similarity">
    <text evidence="1">Belongs to the LysR transcriptional regulatory family.</text>
</comment>
<evidence type="ECO:0000259" key="5">
    <source>
        <dbReference type="PROSITE" id="PS50931"/>
    </source>
</evidence>
<feature type="domain" description="HTH lysR-type" evidence="5">
    <location>
        <begin position="1"/>
        <end position="60"/>
    </location>
</feature>
<dbReference type="RefSeq" id="WP_065210971.1">
    <property type="nucleotide sequence ID" value="NZ_CP016178.1"/>
</dbReference>
<evidence type="ECO:0000256" key="1">
    <source>
        <dbReference type="ARBA" id="ARBA00009437"/>
    </source>
</evidence>
<dbReference type="InterPro" id="IPR036390">
    <property type="entry name" value="WH_DNA-bd_sf"/>
</dbReference>
<dbReference type="InterPro" id="IPR000847">
    <property type="entry name" value="LysR_HTH_N"/>
</dbReference>
<dbReference type="InterPro" id="IPR036388">
    <property type="entry name" value="WH-like_DNA-bd_sf"/>
</dbReference>
<accession>A0AAN1CU50</accession>
<dbReference type="PROSITE" id="PS50931">
    <property type="entry name" value="HTH_LYSR"/>
    <property type="match status" value="1"/>
</dbReference>
<dbReference type="KEGG" id="vbr:A6E01_18595"/>
<dbReference type="Gene3D" id="1.10.10.10">
    <property type="entry name" value="Winged helix-like DNA-binding domain superfamily/Winged helix DNA-binding domain"/>
    <property type="match status" value="1"/>
</dbReference>
<dbReference type="AlphaFoldDB" id="A0AAN1CU50"/>
<dbReference type="Gene3D" id="3.40.190.290">
    <property type="match status" value="1"/>
</dbReference>
<proteinExistence type="inferred from homology"/>
<evidence type="ECO:0000256" key="2">
    <source>
        <dbReference type="ARBA" id="ARBA00023015"/>
    </source>
</evidence>
<evidence type="ECO:0000313" key="7">
    <source>
        <dbReference type="Proteomes" id="UP000092018"/>
    </source>
</evidence>